<dbReference type="AlphaFoldDB" id="A0A914CKW0"/>
<accession>A0A914CKW0</accession>
<dbReference type="InterPro" id="IPR013783">
    <property type="entry name" value="Ig-like_fold"/>
</dbReference>
<sequence>MKRRKDFMQILIFYILTLVIFSNGYVQKVPSAPRDLELIAVNASAVKLTWEKPEQANGELLGYYVYKEKLLNGEPVLDKLRKEIVIADPNVRDSKYFLIKIAISDF</sequence>
<evidence type="ECO:0000313" key="2">
    <source>
        <dbReference type="Proteomes" id="UP000887540"/>
    </source>
</evidence>
<dbReference type="PROSITE" id="PS50853">
    <property type="entry name" value="FN3"/>
    <property type="match status" value="1"/>
</dbReference>
<organism evidence="2 3">
    <name type="scientific">Acrobeloides nanus</name>
    <dbReference type="NCBI Taxonomy" id="290746"/>
    <lineage>
        <taxon>Eukaryota</taxon>
        <taxon>Metazoa</taxon>
        <taxon>Ecdysozoa</taxon>
        <taxon>Nematoda</taxon>
        <taxon>Chromadorea</taxon>
        <taxon>Rhabditida</taxon>
        <taxon>Tylenchina</taxon>
        <taxon>Cephalobomorpha</taxon>
        <taxon>Cephaloboidea</taxon>
        <taxon>Cephalobidae</taxon>
        <taxon>Acrobeloides</taxon>
    </lineage>
</organism>
<name>A0A914CKW0_9BILA</name>
<evidence type="ECO:0000259" key="1">
    <source>
        <dbReference type="PROSITE" id="PS50853"/>
    </source>
</evidence>
<feature type="domain" description="Fibronectin type-III" evidence="1">
    <location>
        <begin position="32"/>
        <end position="106"/>
    </location>
</feature>
<dbReference type="InterPro" id="IPR036116">
    <property type="entry name" value="FN3_sf"/>
</dbReference>
<dbReference type="InterPro" id="IPR003961">
    <property type="entry name" value="FN3_dom"/>
</dbReference>
<evidence type="ECO:0000313" key="3">
    <source>
        <dbReference type="WBParaSite" id="ACRNAN_scaffold11432.g10370.t1"/>
    </source>
</evidence>
<dbReference type="WBParaSite" id="ACRNAN_scaffold11432.g10370.t1">
    <property type="protein sequence ID" value="ACRNAN_scaffold11432.g10370.t1"/>
    <property type="gene ID" value="ACRNAN_scaffold11432.g10370"/>
</dbReference>
<reference evidence="3" key="1">
    <citation type="submission" date="2022-11" db="UniProtKB">
        <authorList>
            <consortium name="WormBaseParasite"/>
        </authorList>
    </citation>
    <scope>IDENTIFICATION</scope>
</reference>
<dbReference type="Proteomes" id="UP000887540">
    <property type="component" value="Unplaced"/>
</dbReference>
<protein>
    <submittedName>
        <fullName evidence="3">Fibronectin type-III domain-containing protein</fullName>
    </submittedName>
</protein>
<dbReference type="CDD" id="cd00063">
    <property type="entry name" value="FN3"/>
    <property type="match status" value="1"/>
</dbReference>
<dbReference type="Gene3D" id="2.60.40.10">
    <property type="entry name" value="Immunoglobulins"/>
    <property type="match status" value="1"/>
</dbReference>
<keyword evidence="2" id="KW-1185">Reference proteome</keyword>
<dbReference type="Pfam" id="PF00041">
    <property type="entry name" value="fn3"/>
    <property type="match status" value="1"/>
</dbReference>
<dbReference type="SUPFAM" id="SSF49265">
    <property type="entry name" value="Fibronectin type III"/>
    <property type="match status" value="1"/>
</dbReference>
<proteinExistence type="predicted"/>